<evidence type="ECO:0000259" key="3">
    <source>
        <dbReference type="Pfam" id="PF00694"/>
    </source>
</evidence>
<dbReference type="InterPro" id="IPR000573">
    <property type="entry name" value="AconitaseA/IPMdHydase_ssu_swvl"/>
</dbReference>
<evidence type="ECO:0000256" key="1">
    <source>
        <dbReference type="ARBA" id="ARBA00009869"/>
    </source>
</evidence>
<reference evidence="4 5" key="1">
    <citation type="journal article" date="2015" name="Nature">
        <title>rRNA introns, odd ribosomes, and small enigmatic genomes across a large radiation of phyla.</title>
        <authorList>
            <person name="Brown C.T."/>
            <person name="Hug L.A."/>
            <person name="Thomas B.C."/>
            <person name="Sharon I."/>
            <person name="Castelle C.J."/>
            <person name="Singh A."/>
            <person name="Wilkins M.J."/>
            <person name="Williams K.H."/>
            <person name="Banfield J.F."/>
        </authorList>
    </citation>
    <scope>NUCLEOTIDE SEQUENCE [LARGE SCALE GENOMIC DNA]</scope>
</reference>
<dbReference type="GO" id="GO:0016836">
    <property type="term" value="F:hydro-lyase activity"/>
    <property type="evidence" value="ECO:0007669"/>
    <property type="project" value="InterPro"/>
</dbReference>
<evidence type="ECO:0000256" key="2">
    <source>
        <dbReference type="ARBA" id="ARBA00023239"/>
    </source>
</evidence>
<dbReference type="Gene3D" id="3.20.19.10">
    <property type="entry name" value="Aconitase, domain 4"/>
    <property type="match status" value="1"/>
</dbReference>
<accession>A0A0G1BIS6</accession>
<comment type="caution">
    <text evidence="4">The sequence shown here is derived from an EMBL/GenBank/DDBJ whole genome shotgun (WGS) entry which is preliminary data.</text>
</comment>
<dbReference type="EMBL" id="LCDD01000021">
    <property type="protein sequence ID" value="KKS46181.1"/>
    <property type="molecule type" value="Genomic_DNA"/>
</dbReference>
<dbReference type="InterPro" id="IPR011827">
    <property type="entry name" value="LeuD_type2/HacB/DmdB"/>
</dbReference>
<dbReference type="PATRIC" id="fig|1618442.3.peg.907"/>
<protein>
    <submittedName>
        <fullName evidence="4">3-isopropylmalate dehydratase small subunit</fullName>
    </submittedName>
</protein>
<comment type="similarity">
    <text evidence="1">Belongs to the LeuD family. LeuD type 2 subfamily.</text>
</comment>
<dbReference type="NCBIfam" id="TIGR02087">
    <property type="entry name" value="LEUD_arch"/>
    <property type="match status" value="1"/>
</dbReference>
<dbReference type="Proteomes" id="UP000034320">
    <property type="component" value="Unassembled WGS sequence"/>
</dbReference>
<name>A0A0G1BIS6_9BACT</name>
<dbReference type="PANTHER" id="PTHR43345">
    <property type="entry name" value="3-ISOPROPYLMALATE DEHYDRATASE SMALL SUBUNIT 2-RELATED-RELATED"/>
    <property type="match status" value="1"/>
</dbReference>
<dbReference type="InterPro" id="IPR050075">
    <property type="entry name" value="LeuD"/>
</dbReference>
<dbReference type="PANTHER" id="PTHR43345:SF2">
    <property type="entry name" value="3-ISOPROPYLMALATE DEHYDRATASE SMALL SUBUNIT 1"/>
    <property type="match status" value="1"/>
</dbReference>
<dbReference type="CDD" id="cd01577">
    <property type="entry name" value="IPMI_Swivel"/>
    <property type="match status" value="1"/>
</dbReference>
<evidence type="ECO:0000313" key="4">
    <source>
        <dbReference type="EMBL" id="KKS46181.1"/>
    </source>
</evidence>
<dbReference type="InterPro" id="IPR015928">
    <property type="entry name" value="Aconitase/3IPM_dehydase_swvl"/>
</dbReference>
<keyword evidence="2" id="KW-0456">Lyase</keyword>
<gene>
    <name evidence="4" type="ORF">UV09_C0021G0013</name>
</gene>
<dbReference type="AlphaFoldDB" id="A0A0G1BIS6"/>
<dbReference type="SUPFAM" id="SSF52016">
    <property type="entry name" value="LeuD/IlvD-like"/>
    <property type="match status" value="1"/>
</dbReference>
<dbReference type="Pfam" id="PF00694">
    <property type="entry name" value="Aconitase_C"/>
    <property type="match status" value="1"/>
</dbReference>
<sequence length="164" mass="18518">MNWIFGDNINTDLITPGRFNITTDPLKLASIAFIEYRPEFHKNVKKGDFIVAGENFGCGSSRETAAIALKHRHIKAILAKSFARIFFRNSLNLGLLLVNADTDGIDKDDVLILDIKNQVLINKTKKNKKKISIPSMMLRLNKDGGIIPYLQKHGLNHLSDLERF</sequence>
<proteinExistence type="inferred from homology"/>
<dbReference type="InterPro" id="IPR033940">
    <property type="entry name" value="IPMI_Swivel"/>
</dbReference>
<organism evidence="4 5">
    <name type="scientific">Candidatus Gottesmanbacteria bacterium GW2011_GWA2_42_18</name>
    <dbReference type="NCBI Taxonomy" id="1618442"/>
    <lineage>
        <taxon>Bacteria</taxon>
        <taxon>Candidatus Gottesmaniibacteriota</taxon>
    </lineage>
</organism>
<evidence type="ECO:0000313" key="5">
    <source>
        <dbReference type="Proteomes" id="UP000034320"/>
    </source>
</evidence>
<feature type="domain" description="Aconitase A/isopropylmalate dehydratase small subunit swivel" evidence="3">
    <location>
        <begin position="45"/>
        <end position="99"/>
    </location>
</feature>